<dbReference type="NCBIfam" id="TIGR00254">
    <property type="entry name" value="GGDEF"/>
    <property type="match status" value="1"/>
</dbReference>
<dbReference type="PROSITE" id="PS50887">
    <property type="entry name" value="GGDEF"/>
    <property type="match status" value="1"/>
</dbReference>
<keyword evidence="6" id="KW-1185">Reference proteome</keyword>
<gene>
    <name evidence="5" type="ORF">J2W68_000546</name>
</gene>
<evidence type="ECO:0000256" key="3">
    <source>
        <dbReference type="SAM" id="Coils"/>
    </source>
</evidence>
<comment type="caution">
    <text evidence="5">The sequence shown here is derived from an EMBL/GenBank/DDBJ whole genome shotgun (WGS) entry which is preliminary data.</text>
</comment>
<dbReference type="SUPFAM" id="SSF55073">
    <property type="entry name" value="Nucleotide cyclase"/>
    <property type="match status" value="1"/>
</dbReference>
<dbReference type="InterPro" id="IPR050469">
    <property type="entry name" value="Diguanylate_Cyclase"/>
</dbReference>
<dbReference type="CDD" id="cd01949">
    <property type="entry name" value="GGDEF"/>
    <property type="match status" value="1"/>
</dbReference>
<keyword evidence="3" id="KW-0175">Coiled coil</keyword>
<feature type="domain" description="GGDEF" evidence="4">
    <location>
        <begin position="339"/>
        <end position="471"/>
    </location>
</feature>
<dbReference type="InterPro" id="IPR000160">
    <property type="entry name" value="GGDEF_dom"/>
</dbReference>
<evidence type="ECO:0000256" key="2">
    <source>
        <dbReference type="ARBA" id="ARBA00034247"/>
    </source>
</evidence>
<evidence type="ECO:0000259" key="4">
    <source>
        <dbReference type="PROSITE" id="PS50887"/>
    </source>
</evidence>
<dbReference type="PANTHER" id="PTHR45138">
    <property type="entry name" value="REGULATORY COMPONENTS OF SENSORY TRANSDUCTION SYSTEM"/>
    <property type="match status" value="1"/>
</dbReference>
<feature type="coiled-coil region" evidence="3">
    <location>
        <begin position="275"/>
        <end position="309"/>
    </location>
</feature>
<proteinExistence type="predicted"/>
<name>A0ABU1XSW5_9GAMM</name>
<comment type="catalytic activity">
    <reaction evidence="2">
        <text>2 GTP = 3',3'-c-di-GMP + 2 diphosphate</text>
        <dbReference type="Rhea" id="RHEA:24898"/>
        <dbReference type="ChEBI" id="CHEBI:33019"/>
        <dbReference type="ChEBI" id="CHEBI:37565"/>
        <dbReference type="ChEBI" id="CHEBI:58805"/>
        <dbReference type="EC" id="2.7.7.65"/>
    </reaction>
</comment>
<evidence type="ECO:0000256" key="1">
    <source>
        <dbReference type="ARBA" id="ARBA00012528"/>
    </source>
</evidence>
<dbReference type="RefSeq" id="WP_310232574.1">
    <property type="nucleotide sequence ID" value="NZ_JAVDWO010000002.1"/>
</dbReference>
<organism evidence="5 6">
    <name type="scientific">Luteimonas terrae</name>
    <dbReference type="NCBI Taxonomy" id="1530191"/>
    <lineage>
        <taxon>Bacteria</taxon>
        <taxon>Pseudomonadati</taxon>
        <taxon>Pseudomonadota</taxon>
        <taxon>Gammaproteobacteria</taxon>
        <taxon>Lysobacterales</taxon>
        <taxon>Lysobacteraceae</taxon>
        <taxon>Luteimonas</taxon>
    </lineage>
</organism>
<dbReference type="Gene3D" id="3.30.70.270">
    <property type="match status" value="1"/>
</dbReference>
<evidence type="ECO:0000313" key="5">
    <source>
        <dbReference type="EMBL" id="MDR7191838.1"/>
    </source>
</evidence>
<dbReference type="PANTHER" id="PTHR45138:SF9">
    <property type="entry name" value="DIGUANYLATE CYCLASE DGCM-RELATED"/>
    <property type="match status" value="1"/>
</dbReference>
<dbReference type="Pfam" id="PF00990">
    <property type="entry name" value="GGDEF"/>
    <property type="match status" value="1"/>
</dbReference>
<dbReference type="InterPro" id="IPR029787">
    <property type="entry name" value="Nucleotide_cyclase"/>
</dbReference>
<dbReference type="Proteomes" id="UP001256588">
    <property type="component" value="Unassembled WGS sequence"/>
</dbReference>
<sequence length="471" mass="52099">MTLFSGAHDPLQLLTAFADGVAGLHDELGGLGRYLQSARRAEDWPAYGRAMRQLIDKYIRTVELDAPPSADARLLRLRGLLQHAVGSGLAALLRNEPALANEATALAAALREWTPDQDLGPLSWTLTDLCTRIGEHAEDAEEQVSLLLGLFDLLLENVGELLDEKSWLHGQIGQIRSLLSGPMSRSAIEDARNELRQMLYRQTLLKSGIDESRTALRTMMGSFVEKLDGMAAQTGEYQDRLAGHASRIREARSIAELNGLLDTVLEDTGRIQARALRARDDLVAARRELEESERRLAQMEQKLSDAAGLAREDELTGCLNRRGFDEAFEREAARARADRPLCMTLVDLDDFRRLNAVHGHLGGDAALRHFVDVTRLTLRDDDIIGRFGGEEFVILMPATTLPHAVAAMVRLRAVLSHRPLVHETTRIAVSFSAGVALRRASESFESLLKRADQAMYQAKRAGKDRTMAAMT</sequence>
<dbReference type="SMART" id="SM00267">
    <property type="entry name" value="GGDEF"/>
    <property type="match status" value="1"/>
</dbReference>
<reference evidence="5 6" key="1">
    <citation type="submission" date="2023-07" db="EMBL/GenBank/DDBJ databases">
        <title>Sorghum-associated microbial communities from plants grown in Nebraska, USA.</title>
        <authorList>
            <person name="Schachtman D."/>
        </authorList>
    </citation>
    <scope>NUCLEOTIDE SEQUENCE [LARGE SCALE GENOMIC DNA]</scope>
    <source>
        <strain evidence="5 6">4099</strain>
    </source>
</reference>
<accession>A0ABU1XSW5</accession>
<dbReference type="InterPro" id="IPR043128">
    <property type="entry name" value="Rev_trsase/Diguanyl_cyclase"/>
</dbReference>
<dbReference type="EMBL" id="JAVDWO010000002">
    <property type="protein sequence ID" value="MDR7191838.1"/>
    <property type="molecule type" value="Genomic_DNA"/>
</dbReference>
<protein>
    <recommendedName>
        <fullName evidence="1">diguanylate cyclase</fullName>
        <ecNumber evidence="1">2.7.7.65</ecNumber>
    </recommendedName>
</protein>
<evidence type="ECO:0000313" key="6">
    <source>
        <dbReference type="Proteomes" id="UP001256588"/>
    </source>
</evidence>
<dbReference type="EC" id="2.7.7.65" evidence="1"/>